<evidence type="ECO:0000256" key="6">
    <source>
        <dbReference type="ARBA" id="ARBA00038303"/>
    </source>
</evidence>
<dbReference type="InterPro" id="IPR003742">
    <property type="entry name" value="RlmH-like"/>
</dbReference>
<keyword evidence="5 7" id="KW-0949">S-adenosyl-L-methionine</keyword>
<dbReference type="Pfam" id="PF02590">
    <property type="entry name" value="SPOUT_MTase"/>
    <property type="match status" value="1"/>
</dbReference>
<evidence type="ECO:0000313" key="8">
    <source>
        <dbReference type="EMBL" id="WEG35106.1"/>
    </source>
</evidence>
<reference evidence="8 9" key="1">
    <citation type="submission" date="2023-02" db="EMBL/GenBank/DDBJ databases">
        <title>Novel Oscillospiraceae bacterial genomes.</title>
        <authorList>
            <person name="Srinivasan S."/>
            <person name="Austin M.N."/>
            <person name="Fiedler T.L."/>
            <person name="Strenk S.M."/>
            <person name="Agnew K.J."/>
            <person name="Nagana Gowda G.A."/>
            <person name="Raftery D."/>
            <person name="Beamer M.A."/>
            <person name="Achilles S.L."/>
            <person name="Wiesenfeld H.C."/>
            <person name="Fredricks D.N."/>
            <person name="Hillier S.L."/>
        </authorList>
    </citation>
    <scope>NUCLEOTIDE SEQUENCE [LARGE SCALE GENOMIC DNA]</scope>
    <source>
        <strain evidence="8 9">CHIC02 1186E3-8</strain>
    </source>
</reference>
<dbReference type="EMBL" id="CP118868">
    <property type="protein sequence ID" value="WEG35106.1"/>
    <property type="molecule type" value="Genomic_DNA"/>
</dbReference>
<evidence type="ECO:0000313" key="9">
    <source>
        <dbReference type="Proteomes" id="UP001220478"/>
    </source>
</evidence>
<feature type="binding site" evidence="7">
    <location>
        <position position="103"/>
    </location>
    <ligand>
        <name>S-adenosyl-L-methionine</name>
        <dbReference type="ChEBI" id="CHEBI:59789"/>
    </ligand>
</feature>
<dbReference type="RefSeq" id="WP_315570442.1">
    <property type="nucleotide sequence ID" value="NZ_CP118866.1"/>
</dbReference>
<dbReference type="HAMAP" id="MF_00658">
    <property type="entry name" value="23SrRNA_methyltr_H"/>
    <property type="match status" value="1"/>
</dbReference>
<keyword evidence="4 7" id="KW-0808">Transferase</keyword>
<comment type="subcellular location">
    <subcellularLocation>
        <location evidence="7">Cytoplasm</location>
    </subcellularLocation>
</comment>
<dbReference type="CDD" id="cd18081">
    <property type="entry name" value="RlmH-like"/>
    <property type="match status" value="1"/>
</dbReference>
<dbReference type="Proteomes" id="UP001220478">
    <property type="component" value="Chromosome"/>
</dbReference>
<keyword evidence="2 7" id="KW-0698">rRNA processing</keyword>
<dbReference type="Gene3D" id="3.40.1280.10">
    <property type="match status" value="1"/>
</dbReference>
<dbReference type="SUPFAM" id="SSF75217">
    <property type="entry name" value="alpha/beta knot"/>
    <property type="match status" value="1"/>
</dbReference>
<accession>A0ABY8C397</accession>
<evidence type="ECO:0000256" key="1">
    <source>
        <dbReference type="ARBA" id="ARBA00022490"/>
    </source>
</evidence>
<evidence type="ECO:0000256" key="4">
    <source>
        <dbReference type="ARBA" id="ARBA00022679"/>
    </source>
</evidence>
<feature type="binding site" evidence="7">
    <location>
        <position position="71"/>
    </location>
    <ligand>
        <name>S-adenosyl-L-methionine</name>
        <dbReference type="ChEBI" id="CHEBI:59789"/>
    </ligand>
</feature>
<comment type="subunit">
    <text evidence="7">Homodimer.</text>
</comment>
<sequence>MQINIIALAGVKEKFLLPGIAECIKRLSRFANVKIIEIPALPDEIETDKALRLEAEKVKNKLSAKACRVALTPAGKILSSEDVAAALPKWFERGQAQIDFIIGSSRGLDRDLIKACDYTWSFGPLTLTHGLARYIVLEQLYRAFKINAHEPYHK</sequence>
<keyword evidence="9" id="KW-1185">Reference proteome</keyword>
<name>A0ABY8C397_9FIRM</name>
<dbReference type="InterPro" id="IPR029026">
    <property type="entry name" value="tRNA_m1G_MTases_N"/>
</dbReference>
<evidence type="ECO:0000256" key="7">
    <source>
        <dbReference type="HAMAP-Rule" id="MF_00658"/>
    </source>
</evidence>
<evidence type="ECO:0000256" key="5">
    <source>
        <dbReference type="ARBA" id="ARBA00022691"/>
    </source>
</evidence>
<comment type="function">
    <text evidence="7">Specifically methylates the pseudouridine at position 1915 (m3Psi1915) in 23S rRNA.</text>
</comment>
<evidence type="ECO:0000256" key="3">
    <source>
        <dbReference type="ARBA" id="ARBA00022603"/>
    </source>
</evidence>
<protein>
    <recommendedName>
        <fullName evidence="7">Ribosomal RNA large subunit methyltransferase H</fullName>
        <ecNumber evidence="7">2.1.1.177</ecNumber>
    </recommendedName>
    <alternativeName>
        <fullName evidence="7">23S rRNA (pseudouridine1915-N3)-methyltransferase</fullName>
    </alternativeName>
    <alternativeName>
        <fullName evidence="7">23S rRNA m3Psi1915 methyltransferase</fullName>
    </alternativeName>
    <alternativeName>
        <fullName evidence="7">rRNA (pseudouridine-N3-)-methyltransferase RlmH</fullName>
    </alternativeName>
</protein>
<dbReference type="EC" id="2.1.1.177" evidence="7"/>
<comment type="similarity">
    <text evidence="6 7">Belongs to the RNA methyltransferase RlmH family.</text>
</comment>
<gene>
    <name evidence="7" type="primary">rlmH</name>
    <name evidence="8" type="ORF">PYS61_03980</name>
</gene>
<dbReference type="PIRSF" id="PIRSF004505">
    <property type="entry name" value="MT_bac"/>
    <property type="match status" value="1"/>
</dbReference>
<dbReference type="PANTHER" id="PTHR33603">
    <property type="entry name" value="METHYLTRANSFERASE"/>
    <property type="match status" value="1"/>
</dbReference>
<proteinExistence type="inferred from homology"/>
<organism evidence="8 9">
    <name type="scientific">Amygdalobacter indicium</name>
    <dbReference type="NCBI Taxonomy" id="3029272"/>
    <lineage>
        <taxon>Bacteria</taxon>
        <taxon>Bacillati</taxon>
        <taxon>Bacillota</taxon>
        <taxon>Clostridia</taxon>
        <taxon>Eubacteriales</taxon>
        <taxon>Oscillospiraceae</taxon>
        <taxon>Amygdalobacter</taxon>
    </lineage>
</organism>
<keyword evidence="1 7" id="KW-0963">Cytoplasm</keyword>
<keyword evidence="3 7" id="KW-0489">Methyltransferase</keyword>
<evidence type="ECO:0000256" key="2">
    <source>
        <dbReference type="ARBA" id="ARBA00022552"/>
    </source>
</evidence>
<feature type="binding site" evidence="7">
    <location>
        <begin position="122"/>
        <end position="127"/>
    </location>
    <ligand>
        <name>S-adenosyl-L-methionine</name>
        <dbReference type="ChEBI" id="CHEBI:59789"/>
    </ligand>
</feature>
<dbReference type="PANTHER" id="PTHR33603:SF1">
    <property type="entry name" value="RIBOSOMAL RNA LARGE SUBUNIT METHYLTRANSFERASE H"/>
    <property type="match status" value="1"/>
</dbReference>
<dbReference type="InterPro" id="IPR029028">
    <property type="entry name" value="Alpha/beta_knot_MTases"/>
</dbReference>
<comment type="catalytic activity">
    <reaction evidence="7">
        <text>pseudouridine(1915) in 23S rRNA + S-adenosyl-L-methionine = N(3)-methylpseudouridine(1915) in 23S rRNA + S-adenosyl-L-homocysteine + H(+)</text>
        <dbReference type="Rhea" id="RHEA:42752"/>
        <dbReference type="Rhea" id="RHEA-COMP:10221"/>
        <dbReference type="Rhea" id="RHEA-COMP:10222"/>
        <dbReference type="ChEBI" id="CHEBI:15378"/>
        <dbReference type="ChEBI" id="CHEBI:57856"/>
        <dbReference type="ChEBI" id="CHEBI:59789"/>
        <dbReference type="ChEBI" id="CHEBI:65314"/>
        <dbReference type="ChEBI" id="CHEBI:74486"/>
        <dbReference type="EC" id="2.1.1.177"/>
    </reaction>
</comment>